<dbReference type="PhylomeDB" id="T1JBS4"/>
<proteinExistence type="predicted"/>
<keyword evidence="4" id="KW-1185">Reference proteome</keyword>
<dbReference type="InterPro" id="IPR029213">
    <property type="entry name" value="Fusogen_EFF/AFF"/>
</dbReference>
<reference evidence="3" key="2">
    <citation type="submission" date="2015-02" db="UniProtKB">
        <authorList>
            <consortium name="EnsemblMetazoa"/>
        </authorList>
    </citation>
    <scope>IDENTIFICATION</scope>
</reference>
<dbReference type="EnsemblMetazoa" id="SMAR011227-RA">
    <property type="protein sequence ID" value="SMAR011227-PA"/>
    <property type="gene ID" value="SMAR011227"/>
</dbReference>
<keyword evidence="2" id="KW-0732">Signal</keyword>
<dbReference type="Pfam" id="PF14884">
    <property type="entry name" value="EFF-AFF"/>
    <property type="match status" value="1"/>
</dbReference>
<keyword evidence="1" id="KW-0812">Transmembrane</keyword>
<dbReference type="PANTHER" id="PTHR37415:SF1">
    <property type="entry name" value="CELL FUSION PROTEIN AFF-1"/>
    <property type="match status" value="1"/>
</dbReference>
<organism evidence="3 4">
    <name type="scientific">Strigamia maritima</name>
    <name type="common">European centipede</name>
    <name type="synonym">Geophilus maritimus</name>
    <dbReference type="NCBI Taxonomy" id="126957"/>
    <lineage>
        <taxon>Eukaryota</taxon>
        <taxon>Metazoa</taxon>
        <taxon>Ecdysozoa</taxon>
        <taxon>Arthropoda</taxon>
        <taxon>Myriapoda</taxon>
        <taxon>Chilopoda</taxon>
        <taxon>Pleurostigmophora</taxon>
        <taxon>Geophilomorpha</taxon>
        <taxon>Linotaeniidae</taxon>
        <taxon>Strigamia</taxon>
    </lineage>
</organism>
<protein>
    <submittedName>
        <fullName evidence="3">Uncharacterized protein</fullName>
    </submittedName>
</protein>
<dbReference type="AlphaFoldDB" id="T1JBS4"/>
<evidence type="ECO:0000313" key="4">
    <source>
        <dbReference type="Proteomes" id="UP000014500"/>
    </source>
</evidence>
<reference evidence="4" key="1">
    <citation type="submission" date="2011-05" db="EMBL/GenBank/DDBJ databases">
        <authorList>
            <person name="Richards S.R."/>
            <person name="Qu J."/>
            <person name="Jiang H."/>
            <person name="Jhangiani S.N."/>
            <person name="Agravi P."/>
            <person name="Goodspeed R."/>
            <person name="Gross S."/>
            <person name="Mandapat C."/>
            <person name="Jackson L."/>
            <person name="Mathew T."/>
            <person name="Pu L."/>
            <person name="Thornton R."/>
            <person name="Saada N."/>
            <person name="Wilczek-Boney K.B."/>
            <person name="Lee S."/>
            <person name="Kovar C."/>
            <person name="Wu Y."/>
            <person name="Scherer S.E."/>
            <person name="Worley K.C."/>
            <person name="Muzny D.M."/>
            <person name="Gibbs R."/>
        </authorList>
    </citation>
    <scope>NUCLEOTIDE SEQUENCE</scope>
    <source>
        <strain evidence="4">Brora</strain>
    </source>
</reference>
<feature type="transmembrane region" description="Helical" evidence="1">
    <location>
        <begin position="432"/>
        <end position="456"/>
    </location>
</feature>
<evidence type="ECO:0000313" key="3">
    <source>
        <dbReference type="EnsemblMetazoa" id="SMAR011227-PA"/>
    </source>
</evidence>
<dbReference type="Proteomes" id="UP000014500">
    <property type="component" value="Unassembled WGS sequence"/>
</dbReference>
<dbReference type="HOGENOM" id="CLU_560590_0_0_1"/>
<dbReference type="EMBL" id="JH432018">
    <property type="status" value="NOT_ANNOTATED_CDS"/>
    <property type="molecule type" value="Genomic_DNA"/>
</dbReference>
<dbReference type="GO" id="GO:0000768">
    <property type="term" value="P:syncytium formation by plasma membrane fusion"/>
    <property type="evidence" value="ECO:0007669"/>
    <property type="project" value="TreeGrafter"/>
</dbReference>
<dbReference type="PANTHER" id="PTHR37415">
    <property type="entry name" value="EFF-1A"/>
    <property type="match status" value="1"/>
</dbReference>
<evidence type="ECO:0000256" key="1">
    <source>
        <dbReference type="SAM" id="Phobius"/>
    </source>
</evidence>
<dbReference type="GO" id="GO:0044291">
    <property type="term" value="C:cell-cell contact zone"/>
    <property type="evidence" value="ECO:0007669"/>
    <property type="project" value="TreeGrafter"/>
</dbReference>
<keyword evidence="1" id="KW-0472">Membrane</keyword>
<sequence>MVAGGFILVLSQIYLFTFASSNDENLNSIGNTVWLEAENISITLLSVQSEVEIRNEYFFGTPQVNIDCNISSFQNCQSGMYGNTICIQLSQCPRNSNSSTISYNCLIRVKPSSYSKTRKAFKLNRNSKITFHELKIFNGAKTFTLKIPSEMKRVIINDELTISIDQSNQVYDPLLDYDWYFVENGFNDLKTRVDINEVNEWNLLKLGWFKQNQIDGDFVCKTSELMNNFHTNYDCSNFKLNAVDYFNSNGILQQEVAATNLEQLTDNIVSDVDINFNTSILVVSYENILSRFLHLSVARPVDFLSFSAQLRVDKFANRLLTFELNDFLIGQVIIEIGIPSSSLPIHSHTIHHNGRPKIYKLRFSATIGGDQWICAYPLKNASRITCRFVEYTDEVFQGPEIEEKYFIKKHYDDDNSTTTILTLIPTKRTEMIGVHIILTITLFSMLLLLLLIVQLLHAVINRIKRKPKDHREVRKLLRTQQKLGNKI</sequence>
<feature type="signal peptide" evidence="2">
    <location>
        <begin position="1"/>
        <end position="19"/>
    </location>
</feature>
<feature type="chain" id="PRO_5004580141" evidence="2">
    <location>
        <begin position="20"/>
        <end position="487"/>
    </location>
</feature>
<name>T1JBS4_STRMM</name>
<accession>T1JBS4</accession>
<evidence type="ECO:0000256" key="2">
    <source>
        <dbReference type="SAM" id="SignalP"/>
    </source>
</evidence>
<keyword evidence="1" id="KW-1133">Transmembrane helix</keyword>